<dbReference type="EMBL" id="DTDH01000094">
    <property type="protein sequence ID" value="HGT98427.1"/>
    <property type="molecule type" value="Genomic_DNA"/>
</dbReference>
<dbReference type="AlphaFoldDB" id="A0A7J3MY05"/>
<evidence type="ECO:0000313" key="1">
    <source>
        <dbReference type="EMBL" id="HFQ78190.1"/>
    </source>
</evidence>
<accession>A0A7J3MY05</accession>
<organism evidence="2">
    <name type="scientific">Ignisphaera aggregans</name>
    <dbReference type="NCBI Taxonomy" id="334771"/>
    <lineage>
        <taxon>Archaea</taxon>
        <taxon>Thermoproteota</taxon>
        <taxon>Thermoprotei</taxon>
        <taxon>Desulfurococcales</taxon>
        <taxon>Desulfurococcaceae</taxon>
        <taxon>Ignisphaera</taxon>
    </lineage>
</organism>
<reference evidence="2" key="1">
    <citation type="journal article" date="2020" name="mSystems">
        <title>Genome- and Community-Level Interaction Insights into Carbon Utilization and Element Cycling Functions of Hydrothermarchaeota in Hydrothermal Sediment.</title>
        <authorList>
            <person name="Zhou Z."/>
            <person name="Liu Y."/>
            <person name="Xu W."/>
            <person name="Pan J."/>
            <person name="Luo Z.H."/>
            <person name="Li M."/>
        </authorList>
    </citation>
    <scope>NUCLEOTIDE SEQUENCE [LARGE SCALE GENOMIC DNA]</scope>
    <source>
        <strain evidence="1">SpSt-629</strain>
        <strain evidence="2">SpSt-688</strain>
    </source>
</reference>
<gene>
    <name evidence="1" type="ORF">ENT99_00610</name>
    <name evidence="2" type="ORF">ENU64_03255</name>
</gene>
<dbReference type="EMBL" id="DTAU01000015">
    <property type="protein sequence ID" value="HFQ78190.1"/>
    <property type="molecule type" value="Genomic_DNA"/>
</dbReference>
<evidence type="ECO:0000313" key="2">
    <source>
        <dbReference type="EMBL" id="HGT98427.1"/>
    </source>
</evidence>
<protein>
    <submittedName>
        <fullName evidence="2">DUF2192 domain-containing protein</fullName>
    </submittedName>
</protein>
<dbReference type="Pfam" id="PF09958">
    <property type="entry name" value="DUF2192"/>
    <property type="match status" value="1"/>
</dbReference>
<comment type="caution">
    <text evidence="2">The sequence shown here is derived from an EMBL/GenBank/DDBJ whole genome shotgun (WGS) entry which is preliminary data.</text>
</comment>
<proteinExistence type="predicted"/>
<sequence>MYVLGEIAMNIKRKRVTAIVNAWSRIVKENILTREQAVDILKKSYEEMGIEPIRGSSASPDLYDKDMASLYIIGKLGLAINEELAKEIIENIFSIEILLEKVVDIIKKVASYDELCRDYSEICKNLDDRLAARLLRYIFTMYYFGFIDRASYFEMLRKTYIVLRPLEETVKRFIRFVIAYEVGKKMSENEIKNKTSLNMVKNMIALDIGIPHTLPSTRYIIDVAKHFFEIPQNLVNSLKSENK</sequence>
<dbReference type="InterPro" id="IPR018693">
    <property type="entry name" value="DUF2192"/>
</dbReference>
<name>A0A7J3MY05_9CREN</name>